<dbReference type="PANTHER" id="PTHR38342">
    <property type="entry name" value="SLR5037 PROTEIN"/>
    <property type="match status" value="1"/>
</dbReference>
<dbReference type="EMBL" id="LPUF01000001">
    <property type="protein sequence ID" value="OQK16370.1"/>
    <property type="molecule type" value="Genomic_DNA"/>
</dbReference>
<comment type="caution">
    <text evidence="2">The sequence shown here is derived from an EMBL/GenBank/DDBJ whole genome shotgun (WGS) entry which is preliminary data.</text>
</comment>
<accession>A0A1V8M489</accession>
<organism evidence="2 3">
    <name type="scientific">Methyloprofundus sedimenti</name>
    <dbReference type="NCBI Taxonomy" id="1420851"/>
    <lineage>
        <taxon>Bacteria</taxon>
        <taxon>Pseudomonadati</taxon>
        <taxon>Pseudomonadota</taxon>
        <taxon>Gammaproteobacteria</taxon>
        <taxon>Methylococcales</taxon>
        <taxon>Methylococcaceae</taxon>
        <taxon>Methyloprofundus</taxon>
    </lineage>
</organism>
<feature type="domain" description="DUF302" evidence="1">
    <location>
        <begin position="72"/>
        <end position="125"/>
    </location>
</feature>
<dbReference type="PANTHER" id="PTHR38342:SF1">
    <property type="entry name" value="SLR5037 PROTEIN"/>
    <property type="match status" value="1"/>
</dbReference>
<sequence>MILFSSKIYFHLLLCISVLMIIGCAQTPKGEFVPFYQAETDKPYADVLAELEIAISEQNFRITGHSRVGKVIRDRGTKNFPDYDTVQFCNLTHAKTLLLMSPHAIRFMPCNIVTYQYNGKTIVRTHLIPTDTDNPKLNVFAEQMNKMLKEIVDFAVE</sequence>
<dbReference type="InterPro" id="IPR005180">
    <property type="entry name" value="DUF302"/>
</dbReference>
<dbReference type="STRING" id="1420851.AU255_00190"/>
<dbReference type="CDD" id="cd14797">
    <property type="entry name" value="DUF302"/>
    <property type="match status" value="1"/>
</dbReference>
<evidence type="ECO:0000313" key="2">
    <source>
        <dbReference type="EMBL" id="OQK16370.1"/>
    </source>
</evidence>
<reference evidence="2 3" key="1">
    <citation type="submission" date="2015-12" db="EMBL/GenBank/DDBJ databases">
        <authorList>
            <person name="Shamseldin A."/>
            <person name="Moawad H."/>
            <person name="Abd El-Rahim W.M."/>
            <person name="Sadowsky M.J."/>
        </authorList>
    </citation>
    <scope>NUCLEOTIDE SEQUENCE [LARGE SCALE GENOMIC DNA]</scope>
    <source>
        <strain evidence="2 3">WF1</strain>
    </source>
</reference>
<evidence type="ECO:0000313" key="3">
    <source>
        <dbReference type="Proteomes" id="UP000191980"/>
    </source>
</evidence>
<dbReference type="SUPFAM" id="SSF103247">
    <property type="entry name" value="TT1751-like"/>
    <property type="match status" value="1"/>
</dbReference>
<dbReference type="Gene3D" id="3.30.310.70">
    <property type="entry name" value="TT1751-like domain"/>
    <property type="match status" value="1"/>
</dbReference>
<dbReference type="OrthoDB" id="14730at2"/>
<protein>
    <recommendedName>
        <fullName evidence="1">DUF302 domain-containing protein</fullName>
    </recommendedName>
</protein>
<dbReference type="Proteomes" id="UP000191980">
    <property type="component" value="Unassembled WGS sequence"/>
</dbReference>
<dbReference type="RefSeq" id="WP_080520996.1">
    <property type="nucleotide sequence ID" value="NZ_LPUF01000001.1"/>
</dbReference>
<proteinExistence type="predicted"/>
<name>A0A1V8M489_9GAMM</name>
<dbReference type="AlphaFoldDB" id="A0A1V8M489"/>
<dbReference type="PROSITE" id="PS51257">
    <property type="entry name" value="PROKAR_LIPOPROTEIN"/>
    <property type="match status" value="1"/>
</dbReference>
<evidence type="ECO:0000259" key="1">
    <source>
        <dbReference type="Pfam" id="PF03625"/>
    </source>
</evidence>
<dbReference type="InterPro" id="IPR035923">
    <property type="entry name" value="TT1751-like_sf"/>
</dbReference>
<keyword evidence="3" id="KW-1185">Reference proteome</keyword>
<dbReference type="Pfam" id="PF03625">
    <property type="entry name" value="DUF302"/>
    <property type="match status" value="1"/>
</dbReference>
<gene>
    <name evidence="2" type="ORF">AU255_00190</name>
</gene>